<evidence type="ECO:0000313" key="8">
    <source>
        <dbReference type="Proteomes" id="UP000054466"/>
    </source>
</evidence>
<protein>
    <recommendedName>
        <fullName evidence="6">O-methyltransferase C-terminal domain-containing protein</fullName>
    </recommendedName>
</protein>
<dbReference type="InterPro" id="IPR036388">
    <property type="entry name" value="WH-like_DNA-bd_sf"/>
</dbReference>
<evidence type="ECO:0000256" key="1">
    <source>
        <dbReference type="ARBA" id="ARBA00022603"/>
    </source>
</evidence>
<dbReference type="SUPFAM" id="SSF53335">
    <property type="entry name" value="S-adenosyl-L-methionine-dependent methyltransferases"/>
    <property type="match status" value="1"/>
</dbReference>
<name>A0A0D2BU80_9EURO</name>
<evidence type="ECO:0000256" key="2">
    <source>
        <dbReference type="ARBA" id="ARBA00022679"/>
    </source>
</evidence>
<keyword evidence="3" id="KW-0949">S-adenosyl-L-methionine</keyword>
<dbReference type="InterPro" id="IPR029063">
    <property type="entry name" value="SAM-dependent_MTases_sf"/>
</dbReference>
<dbReference type="InterPro" id="IPR001077">
    <property type="entry name" value="COMT_C"/>
</dbReference>
<evidence type="ECO:0000256" key="5">
    <source>
        <dbReference type="SAM" id="MobiDB-lite"/>
    </source>
</evidence>
<gene>
    <name evidence="7" type="ORF">PV07_12631</name>
</gene>
<evidence type="ECO:0000256" key="3">
    <source>
        <dbReference type="ARBA" id="ARBA00022691"/>
    </source>
</evidence>
<keyword evidence="8" id="KW-1185">Reference proteome</keyword>
<dbReference type="Proteomes" id="UP000054466">
    <property type="component" value="Unassembled WGS sequence"/>
</dbReference>
<dbReference type="InterPro" id="IPR016461">
    <property type="entry name" value="COMT-like"/>
</dbReference>
<dbReference type="AlphaFoldDB" id="A0A0D2BU80"/>
<evidence type="ECO:0000259" key="6">
    <source>
        <dbReference type="Pfam" id="PF00891"/>
    </source>
</evidence>
<dbReference type="Gene3D" id="3.40.50.150">
    <property type="entry name" value="Vaccinia Virus protein VP39"/>
    <property type="match status" value="1"/>
</dbReference>
<reference evidence="7 8" key="1">
    <citation type="submission" date="2015-01" db="EMBL/GenBank/DDBJ databases">
        <title>The Genome Sequence of Cladophialophora immunda CBS83496.</title>
        <authorList>
            <consortium name="The Broad Institute Genomics Platform"/>
            <person name="Cuomo C."/>
            <person name="de Hoog S."/>
            <person name="Gorbushina A."/>
            <person name="Stielow B."/>
            <person name="Teixiera M."/>
            <person name="Abouelleil A."/>
            <person name="Chapman S.B."/>
            <person name="Priest M."/>
            <person name="Young S.K."/>
            <person name="Wortman J."/>
            <person name="Nusbaum C."/>
            <person name="Birren B."/>
        </authorList>
    </citation>
    <scope>NUCLEOTIDE SEQUENCE [LARGE SCALE GENOMIC DNA]</scope>
    <source>
        <strain evidence="7 8">CBS 83496</strain>
    </source>
</reference>
<dbReference type="Pfam" id="PF00891">
    <property type="entry name" value="Methyltransf_2"/>
    <property type="match status" value="1"/>
</dbReference>
<evidence type="ECO:0000313" key="7">
    <source>
        <dbReference type="EMBL" id="KIW21965.1"/>
    </source>
</evidence>
<keyword evidence="2" id="KW-0808">Transferase</keyword>
<dbReference type="GO" id="GO:0008171">
    <property type="term" value="F:O-methyltransferase activity"/>
    <property type="evidence" value="ECO:0007669"/>
    <property type="project" value="InterPro"/>
</dbReference>
<dbReference type="PROSITE" id="PS51683">
    <property type="entry name" value="SAM_OMT_II"/>
    <property type="match status" value="1"/>
</dbReference>
<feature type="domain" description="O-methyltransferase C-terminal" evidence="6">
    <location>
        <begin position="224"/>
        <end position="376"/>
    </location>
</feature>
<feature type="region of interest" description="Disordered" evidence="5">
    <location>
        <begin position="1"/>
        <end position="37"/>
    </location>
</feature>
<dbReference type="OrthoDB" id="1606438at2759"/>
<dbReference type="GeneID" id="27351825"/>
<dbReference type="VEuPathDB" id="FungiDB:PV07_12631"/>
<evidence type="ECO:0000256" key="4">
    <source>
        <dbReference type="ARBA" id="ARBA00038277"/>
    </source>
</evidence>
<comment type="similarity">
    <text evidence="4">Belongs to the class I-like SAM-binding methyltransferase superfamily. Cation-independent O-methyltransferase family.</text>
</comment>
<dbReference type="GO" id="GO:0032259">
    <property type="term" value="P:methylation"/>
    <property type="evidence" value="ECO:0007669"/>
    <property type="project" value="UniProtKB-KW"/>
</dbReference>
<organism evidence="7 8">
    <name type="scientific">Cladophialophora immunda</name>
    <dbReference type="NCBI Taxonomy" id="569365"/>
    <lineage>
        <taxon>Eukaryota</taxon>
        <taxon>Fungi</taxon>
        <taxon>Dikarya</taxon>
        <taxon>Ascomycota</taxon>
        <taxon>Pezizomycotina</taxon>
        <taxon>Eurotiomycetes</taxon>
        <taxon>Chaetothyriomycetidae</taxon>
        <taxon>Chaetothyriales</taxon>
        <taxon>Herpotrichiellaceae</taxon>
        <taxon>Cladophialophora</taxon>
    </lineage>
</organism>
<keyword evidence="1" id="KW-0489">Methyltransferase</keyword>
<dbReference type="SUPFAM" id="SSF46785">
    <property type="entry name" value="Winged helix' DNA-binding domain"/>
    <property type="match status" value="1"/>
</dbReference>
<dbReference type="PANTHER" id="PTHR43712:SF5">
    <property type="entry name" value="O-METHYLTRANSFERASE ASQN-RELATED"/>
    <property type="match status" value="1"/>
</dbReference>
<accession>A0A0D2BU80</accession>
<dbReference type="HOGENOM" id="CLU_005533_1_0_1"/>
<proteinExistence type="inferred from homology"/>
<sequence length="405" mass="44920">MSANNICGQSHGSGSLDTGSSNILEDRGQTSVDRTTSPMGHREEILTLLERPRDVLMEMAQVGRVRLGVLQVMVSFNVASTVPIGGSRALGDISALLGIELPILERIFRFAFCSSIFQETAPGSGVVMHTELSKAMVEHADWLRLVLSREIMHPSFRLVDVLSMDKSTQPRPTAAELTFGRSFWDELGSPTSSLSLQAFHAGLVSMLSPDHTVTMFPGHELGNMLVVDVGGGWGQFAIDAARMYGNLSFLVQDLAEQRDLAEEKIPSELRNRVRFSVHDFFQPQPVVTEGPVCYFLRRVLHDWNDIDCVRILQNLRPGLQRPGSKLFIAEFVLPDVLAGPRVTPAEESVARAMDLTMLSLFFSKERTITDFQSMLHDVDPRLNVQWTRKDPDSPMILLEAAMSQG</sequence>
<dbReference type="RefSeq" id="XP_016242181.1">
    <property type="nucleotide sequence ID" value="XM_016400173.1"/>
</dbReference>
<dbReference type="PANTHER" id="PTHR43712">
    <property type="entry name" value="PUTATIVE (AFU_ORTHOLOGUE AFUA_4G14580)-RELATED"/>
    <property type="match status" value="1"/>
</dbReference>
<dbReference type="InterPro" id="IPR036390">
    <property type="entry name" value="WH_DNA-bd_sf"/>
</dbReference>
<dbReference type="Gene3D" id="1.10.10.10">
    <property type="entry name" value="Winged helix-like DNA-binding domain superfamily/Winged helix DNA-binding domain"/>
    <property type="match status" value="1"/>
</dbReference>
<dbReference type="EMBL" id="KN847072">
    <property type="protein sequence ID" value="KIW21965.1"/>
    <property type="molecule type" value="Genomic_DNA"/>
</dbReference>